<evidence type="ECO:0000259" key="1">
    <source>
        <dbReference type="Pfam" id="PF12973"/>
    </source>
</evidence>
<dbReference type="SUPFAM" id="SSF51182">
    <property type="entry name" value="RmlC-like cupins"/>
    <property type="match status" value="1"/>
</dbReference>
<dbReference type="AlphaFoldDB" id="A0A1M5NHQ1"/>
<dbReference type="InterPro" id="IPR041916">
    <property type="entry name" value="Anti_sigma_zinc_sf"/>
</dbReference>
<gene>
    <name evidence="2" type="ORF">SAMN02745157_5005</name>
</gene>
<dbReference type="RefSeq" id="WP_073058476.1">
    <property type="nucleotide sequence ID" value="NZ_FQUP01000009.1"/>
</dbReference>
<dbReference type="InterPro" id="IPR011051">
    <property type="entry name" value="RmlC_Cupin_sf"/>
</dbReference>
<keyword evidence="3" id="KW-1185">Reference proteome</keyword>
<dbReference type="InterPro" id="IPR012807">
    <property type="entry name" value="Anti-sigma_ChrR"/>
</dbReference>
<dbReference type="Gene3D" id="1.10.10.1320">
    <property type="entry name" value="Anti-sigma factor, zinc-finger domain"/>
    <property type="match status" value="1"/>
</dbReference>
<evidence type="ECO:0000313" key="2">
    <source>
        <dbReference type="EMBL" id="SHG89050.1"/>
    </source>
</evidence>
<evidence type="ECO:0000313" key="3">
    <source>
        <dbReference type="Proteomes" id="UP000184485"/>
    </source>
</evidence>
<dbReference type="CDD" id="cd20301">
    <property type="entry name" value="cupin_ChrR"/>
    <property type="match status" value="1"/>
</dbReference>
<dbReference type="EMBL" id="FQUP01000009">
    <property type="protein sequence ID" value="SHG89050.1"/>
    <property type="molecule type" value="Genomic_DNA"/>
</dbReference>
<dbReference type="InterPro" id="IPR025979">
    <property type="entry name" value="ChrR-like_cupin_dom"/>
</dbReference>
<dbReference type="Pfam" id="PF12973">
    <property type="entry name" value="Cupin_7"/>
    <property type="match status" value="1"/>
</dbReference>
<sequence length="213" mass="23265">MSTITYKPSEETLLAYAAGTLRGPEAAVVAAHISLCPDSGRLVETLQRVGGHLIERLPPTRLGENAFRNLMARIDADGGESVVETALNEMTDLPEPLRRFPLGPWRWLGPGTRVRSVGVPKDGDCRVLLFKIDPGRRMPQHSHEGVELTCVLSGSYRDEAGRFGPGDFEEADEATDHRPMVDSDLPCLCVVALDGQIRLSGLLGRLIQPFARL</sequence>
<dbReference type="OrthoDB" id="2988517at2"/>
<organism evidence="2 3">
    <name type="scientific">Kaistia soli DSM 19436</name>
    <dbReference type="NCBI Taxonomy" id="1122133"/>
    <lineage>
        <taxon>Bacteria</taxon>
        <taxon>Pseudomonadati</taxon>
        <taxon>Pseudomonadota</taxon>
        <taxon>Alphaproteobacteria</taxon>
        <taxon>Hyphomicrobiales</taxon>
        <taxon>Kaistiaceae</taxon>
        <taxon>Kaistia</taxon>
    </lineage>
</organism>
<dbReference type="NCBIfam" id="TIGR02451">
    <property type="entry name" value="anti_sig_ChrR"/>
    <property type="match status" value="1"/>
</dbReference>
<protein>
    <submittedName>
        <fullName evidence="2">Anti-ECFsigma factor, ChrR</fullName>
    </submittedName>
</protein>
<dbReference type="STRING" id="1122133.SAMN02745157_5005"/>
<dbReference type="Proteomes" id="UP000184485">
    <property type="component" value="Unassembled WGS sequence"/>
</dbReference>
<dbReference type="Gene3D" id="2.60.120.10">
    <property type="entry name" value="Jelly Rolls"/>
    <property type="match status" value="1"/>
</dbReference>
<proteinExistence type="predicted"/>
<feature type="domain" description="ChrR-like cupin" evidence="1">
    <location>
        <begin position="104"/>
        <end position="192"/>
    </location>
</feature>
<name>A0A1M5NHQ1_9HYPH</name>
<dbReference type="InterPro" id="IPR014710">
    <property type="entry name" value="RmlC-like_jellyroll"/>
</dbReference>
<reference evidence="2 3" key="1">
    <citation type="submission" date="2016-11" db="EMBL/GenBank/DDBJ databases">
        <authorList>
            <person name="Jaros S."/>
            <person name="Januszkiewicz K."/>
            <person name="Wedrychowicz H."/>
        </authorList>
    </citation>
    <scope>NUCLEOTIDE SEQUENCE [LARGE SCALE GENOMIC DNA]</scope>
    <source>
        <strain evidence="2 3">DSM 19436</strain>
    </source>
</reference>
<accession>A0A1M5NHQ1</accession>